<organism evidence="2 3">
    <name type="scientific">Portunus trituberculatus</name>
    <name type="common">Swimming crab</name>
    <name type="synonym">Neptunus trituberculatus</name>
    <dbReference type="NCBI Taxonomy" id="210409"/>
    <lineage>
        <taxon>Eukaryota</taxon>
        <taxon>Metazoa</taxon>
        <taxon>Ecdysozoa</taxon>
        <taxon>Arthropoda</taxon>
        <taxon>Crustacea</taxon>
        <taxon>Multicrustacea</taxon>
        <taxon>Malacostraca</taxon>
        <taxon>Eumalacostraca</taxon>
        <taxon>Eucarida</taxon>
        <taxon>Decapoda</taxon>
        <taxon>Pleocyemata</taxon>
        <taxon>Brachyura</taxon>
        <taxon>Eubrachyura</taxon>
        <taxon>Portunoidea</taxon>
        <taxon>Portunidae</taxon>
        <taxon>Portuninae</taxon>
        <taxon>Portunus</taxon>
    </lineage>
</organism>
<sequence length="88" mass="10049">MERKGVYALPLLLHFVLLCFISVSFIPFPSIILYSPHPLRTSVVPPVNPSIPLPPPVSYSALYFHNNERLTCIKLKPFCTGTHFYLDY</sequence>
<keyword evidence="1" id="KW-0812">Transmembrane</keyword>
<gene>
    <name evidence="2" type="ORF">E2C01_046891</name>
</gene>
<dbReference type="AlphaFoldDB" id="A0A5B7G7D1"/>
<proteinExistence type="predicted"/>
<keyword evidence="1" id="KW-1133">Transmembrane helix</keyword>
<dbReference type="Proteomes" id="UP000324222">
    <property type="component" value="Unassembled WGS sequence"/>
</dbReference>
<accession>A0A5B7G7D1</accession>
<keyword evidence="3" id="KW-1185">Reference proteome</keyword>
<evidence type="ECO:0000256" key="1">
    <source>
        <dbReference type="SAM" id="Phobius"/>
    </source>
</evidence>
<comment type="caution">
    <text evidence="2">The sequence shown here is derived from an EMBL/GenBank/DDBJ whole genome shotgun (WGS) entry which is preliminary data.</text>
</comment>
<reference evidence="2 3" key="1">
    <citation type="submission" date="2019-05" db="EMBL/GenBank/DDBJ databases">
        <title>Another draft genome of Portunus trituberculatus and its Hox gene families provides insights of decapod evolution.</title>
        <authorList>
            <person name="Jeong J.-H."/>
            <person name="Song I."/>
            <person name="Kim S."/>
            <person name="Choi T."/>
            <person name="Kim D."/>
            <person name="Ryu S."/>
            <person name="Kim W."/>
        </authorList>
    </citation>
    <scope>NUCLEOTIDE SEQUENCE [LARGE SCALE GENOMIC DNA]</scope>
    <source>
        <tissue evidence="2">Muscle</tissue>
    </source>
</reference>
<protein>
    <submittedName>
        <fullName evidence="2">Uncharacterized protein</fullName>
    </submittedName>
</protein>
<keyword evidence="1" id="KW-0472">Membrane</keyword>
<feature type="transmembrane region" description="Helical" evidence="1">
    <location>
        <begin position="12"/>
        <end position="34"/>
    </location>
</feature>
<dbReference type="EMBL" id="VSRR010011324">
    <property type="protein sequence ID" value="MPC53008.1"/>
    <property type="molecule type" value="Genomic_DNA"/>
</dbReference>
<evidence type="ECO:0000313" key="2">
    <source>
        <dbReference type="EMBL" id="MPC53008.1"/>
    </source>
</evidence>
<name>A0A5B7G7D1_PORTR</name>
<evidence type="ECO:0000313" key="3">
    <source>
        <dbReference type="Proteomes" id="UP000324222"/>
    </source>
</evidence>